<accession>A0A1I6H6H9</accession>
<evidence type="ECO:0000256" key="2">
    <source>
        <dbReference type="SAM" id="Phobius"/>
    </source>
</evidence>
<protein>
    <recommendedName>
        <fullName evidence="3">DUF7577 domain-containing protein</fullName>
    </recommendedName>
</protein>
<keyword evidence="2" id="KW-1133">Transmembrane helix</keyword>
<dbReference type="AlphaFoldDB" id="A0A1I6H6H9"/>
<evidence type="ECO:0000256" key="1">
    <source>
        <dbReference type="SAM" id="MobiDB-lite"/>
    </source>
</evidence>
<dbReference type="OrthoDB" id="330661at2157"/>
<evidence type="ECO:0000259" key="3">
    <source>
        <dbReference type="Pfam" id="PF24463"/>
    </source>
</evidence>
<keyword evidence="2" id="KW-0812">Transmembrane</keyword>
<feature type="transmembrane region" description="Helical" evidence="2">
    <location>
        <begin position="6"/>
        <end position="25"/>
    </location>
</feature>
<keyword evidence="2" id="KW-0472">Membrane</keyword>
<keyword evidence="5" id="KW-1185">Reference proteome</keyword>
<feature type="domain" description="DUF7577" evidence="3">
    <location>
        <begin position="81"/>
        <end position="108"/>
    </location>
</feature>
<sequence>MEPWGWILVYAIGLAILQLLVYRYLLNSGDEVGYDGVFRERDDRPDGPVAQGTDNGGLVGRPGVAVSSRTAASDRPESSTEGRYCPHCGTMNEPDRVFDRCWNCTNRLA</sequence>
<dbReference type="RefSeq" id="WP_089879667.1">
    <property type="nucleotide sequence ID" value="NZ_FOYS01000003.1"/>
</dbReference>
<organism evidence="4 5">
    <name type="scientific">Halogeometricum limi</name>
    <dbReference type="NCBI Taxonomy" id="555875"/>
    <lineage>
        <taxon>Archaea</taxon>
        <taxon>Methanobacteriati</taxon>
        <taxon>Methanobacteriota</taxon>
        <taxon>Stenosarchaea group</taxon>
        <taxon>Halobacteria</taxon>
        <taxon>Halobacteriales</taxon>
        <taxon>Haloferacaceae</taxon>
        <taxon>Halogeometricum</taxon>
    </lineage>
</organism>
<proteinExistence type="predicted"/>
<name>A0A1I6H6H9_9EURY</name>
<feature type="region of interest" description="Disordered" evidence="1">
    <location>
        <begin position="36"/>
        <end position="84"/>
    </location>
</feature>
<evidence type="ECO:0000313" key="5">
    <source>
        <dbReference type="Proteomes" id="UP000243250"/>
    </source>
</evidence>
<evidence type="ECO:0000313" key="4">
    <source>
        <dbReference type="EMBL" id="SFR50012.1"/>
    </source>
</evidence>
<dbReference type="STRING" id="555875.SAMN04488124_1834"/>
<dbReference type="EMBL" id="FOYS01000003">
    <property type="protein sequence ID" value="SFR50012.1"/>
    <property type="molecule type" value="Genomic_DNA"/>
</dbReference>
<dbReference type="Pfam" id="PF24463">
    <property type="entry name" value="DUF7577"/>
    <property type="match status" value="1"/>
</dbReference>
<feature type="compositionally biased region" description="Basic and acidic residues" evidence="1">
    <location>
        <begin position="37"/>
        <end position="46"/>
    </location>
</feature>
<reference evidence="5" key="1">
    <citation type="submission" date="2016-10" db="EMBL/GenBank/DDBJ databases">
        <authorList>
            <person name="Varghese N."/>
            <person name="Submissions S."/>
        </authorList>
    </citation>
    <scope>NUCLEOTIDE SEQUENCE [LARGE SCALE GENOMIC DNA]</scope>
    <source>
        <strain evidence="5">CGMCC 1.8711</strain>
    </source>
</reference>
<dbReference type="InterPro" id="IPR055999">
    <property type="entry name" value="DUF7577"/>
</dbReference>
<dbReference type="Proteomes" id="UP000243250">
    <property type="component" value="Unassembled WGS sequence"/>
</dbReference>
<gene>
    <name evidence="4" type="ORF">SAMN04488124_1834</name>
</gene>